<keyword evidence="3" id="KW-1185">Reference proteome</keyword>
<organism evidence="2 3">
    <name type="scientific">Eumeta variegata</name>
    <name type="common">Bagworm moth</name>
    <name type="synonym">Eumeta japonica</name>
    <dbReference type="NCBI Taxonomy" id="151549"/>
    <lineage>
        <taxon>Eukaryota</taxon>
        <taxon>Metazoa</taxon>
        <taxon>Ecdysozoa</taxon>
        <taxon>Arthropoda</taxon>
        <taxon>Hexapoda</taxon>
        <taxon>Insecta</taxon>
        <taxon>Pterygota</taxon>
        <taxon>Neoptera</taxon>
        <taxon>Endopterygota</taxon>
        <taxon>Lepidoptera</taxon>
        <taxon>Glossata</taxon>
        <taxon>Ditrysia</taxon>
        <taxon>Tineoidea</taxon>
        <taxon>Psychidae</taxon>
        <taxon>Oiketicinae</taxon>
        <taxon>Eumeta</taxon>
    </lineage>
</organism>
<dbReference type="Proteomes" id="UP000299102">
    <property type="component" value="Unassembled WGS sequence"/>
</dbReference>
<evidence type="ECO:0000313" key="2">
    <source>
        <dbReference type="EMBL" id="GBP51847.1"/>
    </source>
</evidence>
<sequence length="152" mass="16833">MSVKFDVRNFSKGGTFNGKLEVPPKRKRGRKNIFDERLSASLDFAKLSDRKATVVLTSTLKSAGTDPSKYNINSSSSSPTYEAKEKGSGIPKKEFQPNTPLYCSLGRQTDRRHNRTQTVDRLPILVSGQGVDQLWLSQNSVMELGGVCFSCL</sequence>
<feature type="compositionally biased region" description="Basic and acidic residues" evidence="1">
    <location>
        <begin position="82"/>
        <end position="95"/>
    </location>
</feature>
<comment type="caution">
    <text evidence="2">The sequence shown here is derived from an EMBL/GenBank/DDBJ whole genome shotgun (WGS) entry which is preliminary data.</text>
</comment>
<accession>A0A4C1WP15</accession>
<evidence type="ECO:0000313" key="3">
    <source>
        <dbReference type="Proteomes" id="UP000299102"/>
    </source>
</evidence>
<dbReference type="OrthoDB" id="6626714at2759"/>
<dbReference type="AlphaFoldDB" id="A0A4C1WP15"/>
<evidence type="ECO:0000256" key="1">
    <source>
        <dbReference type="SAM" id="MobiDB-lite"/>
    </source>
</evidence>
<protein>
    <submittedName>
        <fullName evidence="2">Uncharacterized protein</fullName>
    </submittedName>
</protein>
<reference evidence="2 3" key="1">
    <citation type="journal article" date="2019" name="Commun. Biol.">
        <title>The bagworm genome reveals a unique fibroin gene that provides high tensile strength.</title>
        <authorList>
            <person name="Kono N."/>
            <person name="Nakamura H."/>
            <person name="Ohtoshi R."/>
            <person name="Tomita M."/>
            <person name="Numata K."/>
            <person name="Arakawa K."/>
        </authorList>
    </citation>
    <scope>NUCLEOTIDE SEQUENCE [LARGE SCALE GENOMIC DNA]</scope>
</reference>
<name>A0A4C1WP15_EUMVA</name>
<feature type="region of interest" description="Disordered" evidence="1">
    <location>
        <begin position="66"/>
        <end position="98"/>
    </location>
</feature>
<dbReference type="EMBL" id="BGZK01000590">
    <property type="protein sequence ID" value="GBP51847.1"/>
    <property type="molecule type" value="Genomic_DNA"/>
</dbReference>
<proteinExistence type="predicted"/>
<gene>
    <name evidence="2" type="ORF">EVAR_88552_1</name>
</gene>